<comment type="caution">
    <text evidence="6">The sequence shown here is derived from an EMBL/GenBank/DDBJ whole genome shotgun (WGS) entry which is preliminary data.</text>
</comment>
<dbReference type="PROSITE" id="PS50011">
    <property type="entry name" value="PROTEIN_KINASE_DOM"/>
    <property type="match status" value="1"/>
</dbReference>
<sequence>MPSRVCAELASIHGHFSADRNSTSYKSAQSGGGTEVSSDELSVSNKSEKQVDRAPNNDQSSNGSTQRKDGKELAFKDSNSNSRSVTSNCSNSDLGSTTSNTAAAKAKRQHHHHHQGTQRSRLHSSMSNKTSGQNASGQSSKSTVTSTEERHKELDVPIQNLYEIKTRLGKGAYGIVWEAVVKATGKKVALKKIFDAFRNNTDAQRTYREIMFLRYFGHHPKVIELINVHRAENDMDIYLVFPLMDHDLHKIIKWKPRLLTNMIIRQIAYEMLVGIHYLHSADVIHRDLKPANILLDSGYHVKIADFGLARSLAIADDFVDHQDNNLPMMTEYVATRWYRPPEILLSIRTYTKGVDMWAVACILGEMYLTNPVFAGNSTLDQIEIIMATIAEPSQDEIDEMMCGTVKASLNAALKASLQERGAPIEDIFHQWGVDLVDFMERLLVFTPNKRLSADEALCHPYFDGFRQRHLETICEAPVRPPLSDSIQLKLDEYRSTIYDLIKMCHLSDNKENGDADDVDIDLYAIPEVGLEEEEDPEVYSIINSSSKSFELSAISQSQSTYVSPTRQTSSENLMHLQNRKESEDEKKYYSSHASAISSQSQQYLPPPQPQQQISEKTRTMKNLSILTMPSIDNPYSKQQQQRHQSNQVPTLYGNGSNSNSRPTTATYNSAVPLTLSKDYSSGSKEGDYAYEYNINKKSSDMRTSTFTNDLAMMGAGDGVNNDSYQLSTFTFPKPNESSSKSYEKYRERLPSRGCVNSKNMVDECIDDIFGDSDLLASGYNNFTSKLKTRGGENLSLPHDTENPSMDYDGKRLVTPSFSKLYGNKSNVNQNSTTGESLQNETKCLGFEDSFSFNSEDDAGNPNRISSSDSSTRLPEFTFKTPLPAKKIGTNGITASSGTERKVSTNGTSLSSHGSVAASAAKTNPFYEYQQMLASKVGSNNNLRSCGGGSSSNGTSGCNNTKSSIRAQDIRNDMSTTNNKHQDFLSSTGCGAGDAENRIDMVHRRVNSKGRMNLFSSTNIEGISSASQGYASTSNKSIMQGGNRGPLKPTRSFVDHDLILVNGRSNTTTSYDLQEKRNAQYSKKQTKSDFFRFGGGGGGKKESEEDAEPSRRPLNERSHYGKLHKYAAQRNGLASSSASPWDDDPWTQFPKSTTGIPERGRSAMRSGSTGTMKSQVSQSAYFPSTTLYSKNAYPDNSKRKASSEPSVNYYQRQRSPQNNSRFTSGRHSQVPRRQNWTEPVYDAYPQVHATMNASDLFDLQNNIQRARFPPT</sequence>
<feature type="compositionally biased region" description="Polar residues" evidence="4">
    <location>
        <begin position="77"/>
        <end position="101"/>
    </location>
</feature>
<dbReference type="Proteomes" id="UP001642540">
    <property type="component" value="Unassembled WGS sequence"/>
</dbReference>
<dbReference type="InterPro" id="IPR050117">
    <property type="entry name" value="MAPK"/>
</dbReference>
<feature type="region of interest" description="Disordered" evidence="4">
    <location>
        <begin position="578"/>
        <end position="615"/>
    </location>
</feature>
<evidence type="ECO:0000256" key="3">
    <source>
        <dbReference type="PROSITE-ProRule" id="PRU10141"/>
    </source>
</evidence>
<evidence type="ECO:0000256" key="2">
    <source>
        <dbReference type="ARBA" id="ARBA00022840"/>
    </source>
</evidence>
<feature type="compositionally biased region" description="Low complexity" evidence="4">
    <location>
        <begin position="590"/>
        <end position="603"/>
    </location>
</feature>
<feature type="compositionally biased region" description="Basic and acidic residues" evidence="4">
    <location>
        <begin position="1098"/>
        <end position="1118"/>
    </location>
</feature>
<feature type="domain" description="Protein kinase" evidence="5">
    <location>
        <begin position="162"/>
        <end position="462"/>
    </location>
</feature>
<dbReference type="PROSITE" id="PS00107">
    <property type="entry name" value="PROTEIN_KINASE_ATP"/>
    <property type="match status" value="1"/>
</dbReference>
<evidence type="ECO:0000313" key="7">
    <source>
        <dbReference type="Proteomes" id="UP001642540"/>
    </source>
</evidence>
<feature type="compositionally biased region" description="Polar residues" evidence="4">
    <location>
        <begin position="890"/>
        <end position="913"/>
    </location>
</feature>
<dbReference type="EMBL" id="CAXLJM020000089">
    <property type="protein sequence ID" value="CAL8131670.1"/>
    <property type="molecule type" value="Genomic_DNA"/>
</dbReference>
<feature type="region of interest" description="Disordered" evidence="4">
    <location>
        <begin position="629"/>
        <end position="666"/>
    </location>
</feature>
<dbReference type="PROSITE" id="PS00108">
    <property type="entry name" value="PROTEIN_KINASE_ST"/>
    <property type="match status" value="1"/>
</dbReference>
<feature type="compositionally biased region" description="Basic and acidic residues" evidence="4">
    <location>
        <begin position="578"/>
        <end position="588"/>
    </location>
</feature>
<feature type="compositionally biased region" description="Basic and acidic residues" evidence="4">
    <location>
        <begin position="66"/>
        <end position="75"/>
    </location>
</feature>
<feature type="region of interest" description="Disordered" evidence="4">
    <location>
        <begin position="1075"/>
        <end position="1236"/>
    </location>
</feature>
<name>A0ABP1RNS5_9HEXA</name>
<feature type="region of interest" description="Disordered" evidence="4">
    <location>
        <begin position="789"/>
        <end position="808"/>
    </location>
</feature>
<keyword evidence="2 3" id="KW-0067">ATP-binding</keyword>
<feature type="binding site" evidence="3">
    <location>
        <position position="191"/>
    </location>
    <ligand>
        <name>ATP</name>
        <dbReference type="ChEBI" id="CHEBI:30616"/>
    </ligand>
</feature>
<dbReference type="InterPro" id="IPR017441">
    <property type="entry name" value="Protein_kinase_ATP_BS"/>
</dbReference>
<feature type="compositionally biased region" description="Polar residues" evidence="4">
    <location>
        <begin position="862"/>
        <end position="872"/>
    </location>
</feature>
<evidence type="ECO:0000313" key="6">
    <source>
        <dbReference type="EMBL" id="CAL8131670.1"/>
    </source>
</evidence>
<evidence type="ECO:0000259" key="5">
    <source>
        <dbReference type="PROSITE" id="PS50011"/>
    </source>
</evidence>
<feature type="compositionally biased region" description="Polar residues" evidence="4">
    <location>
        <begin position="123"/>
        <end position="146"/>
    </location>
</feature>
<keyword evidence="7" id="KW-1185">Reference proteome</keyword>
<dbReference type="InterPro" id="IPR011009">
    <property type="entry name" value="Kinase-like_dom_sf"/>
</dbReference>
<feature type="compositionally biased region" description="Polar residues" evidence="4">
    <location>
        <begin position="56"/>
        <end position="65"/>
    </location>
</feature>
<feature type="compositionally biased region" description="Polar residues" evidence="4">
    <location>
        <begin position="1202"/>
        <end position="1236"/>
    </location>
</feature>
<accession>A0ABP1RNS5</accession>
<dbReference type="Pfam" id="PF00069">
    <property type="entry name" value="Pkinase"/>
    <property type="match status" value="1"/>
</dbReference>
<dbReference type="Gene3D" id="1.10.510.10">
    <property type="entry name" value="Transferase(Phosphotransferase) domain 1"/>
    <property type="match status" value="1"/>
</dbReference>
<reference evidence="6 7" key="1">
    <citation type="submission" date="2024-08" db="EMBL/GenBank/DDBJ databases">
        <authorList>
            <person name="Cucini C."/>
            <person name="Frati F."/>
        </authorList>
    </citation>
    <scope>NUCLEOTIDE SEQUENCE [LARGE SCALE GENOMIC DNA]</scope>
</reference>
<protein>
    <recommendedName>
        <fullName evidence="5">Protein kinase domain-containing protein</fullName>
    </recommendedName>
</protein>
<organism evidence="6 7">
    <name type="scientific">Orchesella dallaii</name>
    <dbReference type="NCBI Taxonomy" id="48710"/>
    <lineage>
        <taxon>Eukaryota</taxon>
        <taxon>Metazoa</taxon>
        <taxon>Ecdysozoa</taxon>
        <taxon>Arthropoda</taxon>
        <taxon>Hexapoda</taxon>
        <taxon>Collembola</taxon>
        <taxon>Entomobryomorpha</taxon>
        <taxon>Entomobryoidea</taxon>
        <taxon>Orchesellidae</taxon>
        <taxon>Orchesellinae</taxon>
        <taxon>Orchesella</taxon>
    </lineage>
</organism>
<dbReference type="InterPro" id="IPR000719">
    <property type="entry name" value="Prot_kinase_dom"/>
</dbReference>
<feature type="compositionally biased region" description="Polar residues" evidence="4">
    <location>
        <begin position="653"/>
        <end position="666"/>
    </location>
</feature>
<evidence type="ECO:0000256" key="4">
    <source>
        <dbReference type="SAM" id="MobiDB-lite"/>
    </source>
</evidence>
<proteinExistence type="predicted"/>
<dbReference type="InterPro" id="IPR008271">
    <property type="entry name" value="Ser/Thr_kinase_AS"/>
</dbReference>
<gene>
    <name evidence="6" type="ORF">ODALV1_LOCUS24269</name>
</gene>
<feature type="region of interest" description="Disordered" evidence="4">
    <location>
        <begin position="852"/>
        <end position="915"/>
    </location>
</feature>
<feature type="compositionally biased region" description="Polar residues" evidence="4">
    <location>
        <begin position="19"/>
        <end position="45"/>
    </location>
</feature>
<keyword evidence="1 3" id="KW-0547">Nucleotide-binding</keyword>
<evidence type="ECO:0000256" key="1">
    <source>
        <dbReference type="ARBA" id="ARBA00022741"/>
    </source>
</evidence>
<dbReference type="SMART" id="SM00220">
    <property type="entry name" value="S_TKc"/>
    <property type="match status" value="1"/>
</dbReference>
<feature type="compositionally biased region" description="Low complexity" evidence="4">
    <location>
        <begin position="638"/>
        <end position="647"/>
    </location>
</feature>
<feature type="compositionally biased region" description="Polar residues" evidence="4">
    <location>
        <begin position="1164"/>
        <end position="1188"/>
    </location>
</feature>
<feature type="compositionally biased region" description="Basic residues" evidence="4">
    <location>
        <begin position="105"/>
        <end position="122"/>
    </location>
</feature>
<dbReference type="Gene3D" id="3.30.200.20">
    <property type="entry name" value="Phosphorylase Kinase, domain 1"/>
    <property type="match status" value="1"/>
</dbReference>
<dbReference type="SUPFAM" id="SSF56112">
    <property type="entry name" value="Protein kinase-like (PK-like)"/>
    <property type="match status" value="1"/>
</dbReference>
<feature type="region of interest" description="Disordered" evidence="4">
    <location>
        <begin position="13"/>
        <end position="151"/>
    </location>
</feature>
<dbReference type="PANTHER" id="PTHR24055">
    <property type="entry name" value="MITOGEN-ACTIVATED PROTEIN KINASE"/>
    <property type="match status" value="1"/>
</dbReference>